<protein>
    <submittedName>
        <fullName evidence="2">Uncharacterized protein</fullName>
    </submittedName>
</protein>
<feature type="region of interest" description="Disordered" evidence="1">
    <location>
        <begin position="1"/>
        <end position="71"/>
    </location>
</feature>
<sequence length="145" mass="15255">MPGGGRAGSAGGVGGGRRHGYVRPLDDGPGHRVVGAAHTHRGQPRRHHIGDHGLVFQNHGQRSGPKPLRQGVSGVRDLLAVPREPVRGGDMEDQRVILRTAFGLENTGDGHGVQSVGPQAVNRLRRNGQQPAPAQDLRGGGQFFG</sequence>
<dbReference type="EMBL" id="VSSQ01060463">
    <property type="protein sequence ID" value="MPN13907.1"/>
    <property type="molecule type" value="Genomic_DNA"/>
</dbReference>
<proteinExistence type="predicted"/>
<evidence type="ECO:0000256" key="1">
    <source>
        <dbReference type="SAM" id="MobiDB-lite"/>
    </source>
</evidence>
<reference evidence="2" key="1">
    <citation type="submission" date="2019-08" db="EMBL/GenBank/DDBJ databases">
        <authorList>
            <person name="Kucharzyk K."/>
            <person name="Murdoch R.W."/>
            <person name="Higgins S."/>
            <person name="Loffler F."/>
        </authorList>
    </citation>
    <scope>NUCLEOTIDE SEQUENCE</scope>
</reference>
<evidence type="ECO:0000313" key="2">
    <source>
        <dbReference type="EMBL" id="MPN13907.1"/>
    </source>
</evidence>
<feature type="compositionally biased region" description="Basic residues" evidence="1">
    <location>
        <begin position="38"/>
        <end position="49"/>
    </location>
</feature>
<accession>A0A645FHS8</accession>
<name>A0A645FHS8_9ZZZZ</name>
<dbReference type="AlphaFoldDB" id="A0A645FHS8"/>
<gene>
    <name evidence="2" type="ORF">SDC9_161233</name>
</gene>
<feature type="compositionally biased region" description="Gly residues" evidence="1">
    <location>
        <begin position="1"/>
        <end position="15"/>
    </location>
</feature>
<organism evidence="2">
    <name type="scientific">bioreactor metagenome</name>
    <dbReference type="NCBI Taxonomy" id="1076179"/>
    <lineage>
        <taxon>unclassified sequences</taxon>
        <taxon>metagenomes</taxon>
        <taxon>ecological metagenomes</taxon>
    </lineage>
</organism>
<comment type="caution">
    <text evidence="2">The sequence shown here is derived from an EMBL/GenBank/DDBJ whole genome shotgun (WGS) entry which is preliminary data.</text>
</comment>